<dbReference type="RefSeq" id="WP_092555115.1">
    <property type="nucleotide sequence ID" value="NZ_FNPZ01000003.1"/>
</dbReference>
<name>A0A1H3RQ13_9MICO</name>
<sequence length="296" mass="32902">MDILEFTARNGGVVSLRHLHAAGFSSPDVSRTVSRGSLHRVVRGWVAVDGAPPLALRAIRAGGRVSCLDVLRAHRIWSVNDRLPHVRVGRHSGHSPSAADGRRSKTPIVVHRSLRSQPLGDRAVDPLPVALAHAVLCQPWMDAVASLDSAMNRGYLSFVQVAELLDPLPASSRRLLDLIDPTCESGLETKARLSLKAVNIPYRTQVEIPMAGRVDILIGDRLVLELDGWEWHSDKVDFERDRRKDLALHSLQYQVLRLSHAQVSSGWSEALGVIRAKVSRGEHRWSERQRRTRFAV</sequence>
<accession>A0A1H3RQ13</accession>
<keyword evidence="2" id="KW-1185">Reference proteome</keyword>
<gene>
    <name evidence="1" type="ORF">SAMN05216554_2954</name>
</gene>
<dbReference type="AlphaFoldDB" id="A0A1H3RQ13"/>
<evidence type="ECO:0000313" key="1">
    <source>
        <dbReference type="EMBL" id="SDZ27301.1"/>
    </source>
</evidence>
<dbReference type="STRING" id="381665.SAMN05216554_2954"/>
<dbReference type="Proteomes" id="UP000198891">
    <property type="component" value="Unassembled WGS sequence"/>
</dbReference>
<evidence type="ECO:0000313" key="2">
    <source>
        <dbReference type="Proteomes" id="UP000198891"/>
    </source>
</evidence>
<evidence type="ECO:0008006" key="3">
    <source>
        <dbReference type="Google" id="ProtNLM"/>
    </source>
</evidence>
<dbReference type="EMBL" id="FNPZ01000003">
    <property type="protein sequence ID" value="SDZ27301.1"/>
    <property type="molecule type" value="Genomic_DNA"/>
</dbReference>
<organism evidence="1 2">
    <name type="scientific">Herbiconiux ginsengi</name>
    <dbReference type="NCBI Taxonomy" id="381665"/>
    <lineage>
        <taxon>Bacteria</taxon>
        <taxon>Bacillati</taxon>
        <taxon>Actinomycetota</taxon>
        <taxon>Actinomycetes</taxon>
        <taxon>Micrococcales</taxon>
        <taxon>Microbacteriaceae</taxon>
        <taxon>Herbiconiux</taxon>
    </lineage>
</organism>
<dbReference type="Gene3D" id="3.40.960.10">
    <property type="entry name" value="VSR Endonuclease"/>
    <property type="match status" value="1"/>
</dbReference>
<dbReference type="InterPro" id="IPR011335">
    <property type="entry name" value="Restrct_endonuc-II-like"/>
</dbReference>
<proteinExistence type="predicted"/>
<protein>
    <recommendedName>
        <fullName evidence="3">DUF559 domain-containing protein</fullName>
    </recommendedName>
</protein>
<reference evidence="1 2" key="1">
    <citation type="submission" date="2016-10" db="EMBL/GenBank/DDBJ databases">
        <authorList>
            <person name="de Groot N.N."/>
        </authorList>
    </citation>
    <scope>NUCLEOTIDE SEQUENCE [LARGE SCALE GENOMIC DNA]</scope>
    <source>
        <strain evidence="1 2">CGMCC 4.3491</strain>
    </source>
</reference>
<dbReference type="OrthoDB" id="4701311at2"/>
<dbReference type="SUPFAM" id="SSF52980">
    <property type="entry name" value="Restriction endonuclease-like"/>
    <property type="match status" value="1"/>
</dbReference>